<feature type="signal peptide" evidence="1">
    <location>
        <begin position="1"/>
        <end position="19"/>
    </location>
</feature>
<protein>
    <recommendedName>
        <fullName evidence="4">Copper amine oxidase N-terminal domain-containing protein</fullName>
    </recommendedName>
</protein>
<evidence type="ECO:0000313" key="3">
    <source>
        <dbReference type="Proteomes" id="UP000659344"/>
    </source>
</evidence>
<keyword evidence="3" id="KW-1185">Reference proteome</keyword>
<gene>
    <name evidence="2" type="ORF">GCM10008013_01620</name>
</gene>
<name>A0ABQ1Y273_9BACL</name>
<dbReference type="EMBL" id="BMFT01000001">
    <property type="protein sequence ID" value="GGH10249.1"/>
    <property type="molecule type" value="Genomic_DNA"/>
</dbReference>
<dbReference type="RefSeq" id="WP_188534890.1">
    <property type="nucleotide sequence ID" value="NZ_BMFT01000001.1"/>
</dbReference>
<keyword evidence="1" id="KW-0732">Signal</keyword>
<feature type="chain" id="PRO_5047282578" description="Copper amine oxidase N-terminal domain-containing protein" evidence="1">
    <location>
        <begin position="20"/>
        <end position="561"/>
    </location>
</feature>
<accession>A0ABQ1Y273</accession>
<organism evidence="2 3">
    <name type="scientific">Paenibacillus segetis</name>
    <dbReference type="NCBI Taxonomy" id="1325360"/>
    <lineage>
        <taxon>Bacteria</taxon>
        <taxon>Bacillati</taxon>
        <taxon>Bacillota</taxon>
        <taxon>Bacilli</taxon>
        <taxon>Bacillales</taxon>
        <taxon>Paenibacillaceae</taxon>
        <taxon>Paenibacillus</taxon>
    </lineage>
</organism>
<evidence type="ECO:0008006" key="4">
    <source>
        <dbReference type="Google" id="ProtNLM"/>
    </source>
</evidence>
<reference evidence="3" key="1">
    <citation type="journal article" date="2019" name="Int. J. Syst. Evol. Microbiol.">
        <title>The Global Catalogue of Microorganisms (GCM) 10K type strain sequencing project: providing services to taxonomists for standard genome sequencing and annotation.</title>
        <authorList>
            <consortium name="The Broad Institute Genomics Platform"/>
            <consortium name="The Broad Institute Genome Sequencing Center for Infectious Disease"/>
            <person name="Wu L."/>
            <person name="Ma J."/>
        </authorList>
    </citation>
    <scope>NUCLEOTIDE SEQUENCE [LARGE SCALE GENOMIC DNA]</scope>
    <source>
        <strain evidence="3">CGMCC 1.12769</strain>
    </source>
</reference>
<sequence>MKKMFSLLLILLLITPVLGSTTYASNTVNAKVTESSTYFNGEQRSLNGFNISNNNYFRLRDLAEYFSGTSSQFDISWNKENNAIEILTGQAYTPEETDGTNYYSRNRNYSAKLSTSKVLVNGQVQLITAYNIDGNNYFQLRDLAVKIPFDIDYDNESNRISLFSKTPDHAYRVKTAFEAKNNAESPYFPRWKSTVASYLVNNNDGTVNVVEANEGVTIETYNEKYELSGNKGIPYELPLFGGFYSGEKYNYIAFGQDNREENDSKEVIRIVRYDKSFNRIDSVSIKGGESYTVEPFDAGAGRMAEAGDTLVFHTSRTRYTTEDNLNHQSQLTIIVNTKSMTVSNDMGRFQENHVSHSFDQYVLFDGITHVLVDHGDAYPRSIVLNKGNGTSYSEVDLFDIPGKIGANTTGVSIGGFEMSAANYIVAMNTIDHSLVKEYTSYEMVGLEKDQRDIILSVLPKTSTTANHITLAKYVGTNLIASIPKLVKISDNKMMVLWQEFDKDDHPGDLKYVLIDGNGKAIGDIQTKDFVLSECNPIISGDKIVWYTNSNGYRLFYSIPLN</sequence>
<evidence type="ECO:0000256" key="1">
    <source>
        <dbReference type="SAM" id="SignalP"/>
    </source>
</evidence>
<proteinExistence type="predicted"/>
<evidence type="ECO:0000313" key="2">
    <source>
        <dbReference type="EMBL" id="GGH10249.1"/>
    </source>
</evidence>
<comment type="caution">
    <text evidence="2">The sequence shown here is derived from an EMBL/GenBank/DDBJ whole genome shotgun (WGS) entry which is preliminary data.</text>
</comment>
<dbReference type="Proteomes" id="UP000659344">
    <property type="component" value="Unassembled WGS sequence"/>
</dbReference>